<feature type="domain" description="Glyoxalase-like" evidence="1">
    <location>
        <begin position="3"/>
        <end position="106"/>
    </location>
</feature>
<protein>
    <recommendedName>
        <fullName evidence="1">Glyoxalase-like domain-containing protein</fullName>
    </recommendedName>
</protein>
<keyword evidence="3" id="KW-1185">Reference proteome</keyword>
<sequence length="110" mass="12010">MWAEDPAALGRFWQQAARGELEAEGGPVATLELTTPGPLLEFVRSTTPKTVKNRLHLDLRPYTADDRAAEVSRLIGLGAFRVDVGQSAEVTWTVLSDPEGNEFCVLSARD</sequence>
<comment type="caution">
    <text evidence="2">The sequence shown here is derived from an EMBL/GenBank/DDBJ whole genome shotgun (WGS) entry which is preliminary data.</text>
</comment>
<proteinExistence type="predicted"/>
<dbReference type="Proteomes" id="UP001138997">
    <property type="component" value="Unassembled WGS sequence"/>
</dbReference>
<reference evidence="2" key="1">
    <citation type="submission" date="2021-11" db="EMBL/GenBank/DDBJ databases">
        <title>Streptomyces corallinus and Kineosporia corallina sp. nov., two new coral-derived marine actinobacteria.</title>
        <authorList>
            <person name="Buangrab K."/>
            <person name="Sutthacheep M."/>
            <person name="Yeemin T."/>
            <person name="Harunari E."/>
            <person name="Igarashi Y."/>
            <person name="Sripreechasak P."/>
            <person name="Kanchanasin P."/>
            <person name="Tanasupawat S."/>
            <person name="Phongsopitanun W."/>
        </authorList>
    </citation>
    <scope>NUCLEOTIDE SEQUENCE</scope>
    <source>
        <strain evidence="2">JCM 31032</strain>
    </source>
</reference>
<dbReference type="SUPFAM" id="SSF54593">
    <property type="entry name" value="Glyoxalase/Bleomycin resistance protein/Dihydroxybiphenyl dioxygenase"/>
    <property type="match status" value="1"/>
</dbReference>
<dbReference type="EMBL" id="JAJOMB010000021">
    <property type="protein sequence ID" value="MCD5315385.1"/>
    <property type="molecule type" value="Genomic_DNA"/>
</dbReference>
<dbReference type="Pfam" id="PF18029">
    <property type="entry name" value="Glyoxalase_6"/>
    <property type="match status" value="1"/>
</dbReference>
<evidence type="ECO:0000259" key="1">
    <source>
        <dbReference type="Pfam" id="PF18029"/>
    </source>
</evidence>
<dbReference type="PANTHER" id="PTHR35908:SF1">
    <property type="entry name" value="CONSERVED PROTEIN"/>
    <property type="match status" value="1"/>
</dbReference>
<organism evidence="2 3">
    <name type="scientific">Kineosporia babensis</name>
    <dbReference type="NCBI Taxonomy" id="499548"/>
    <lineage>
        <taxon>Bacteria</taxon>
        <taxon>Bacillati</taxon>
        <taxon>Actinomycetota</taxon>
        <taxon>Actinomycetes</taxon>
        <taxon>Kineosporiales</taxon>
        <taxon>Kineosporiaceae</taxon>
        <taxon>Kineosporia</taxon>
    </lineage>
</organism>
<dbReference type="InterPro" id="IPR041581">
    <property type="entry name" value="Glyoxalase_6"/>
</dbReference>
<name>A0A9X1SXN5_9ACTN</name>
<dbReference type="AlphaFoldDB" id="A0A9X1SXN5"/>
<gene>
    <name evidence="2" type="ORF">LR394_31255</name>
</gene>
<evidence type="ECO:0000313" key="2">
    <source>
        <dbReference type="EMBL" id="MCD5315385.1"/>
    </source>
</evidence>
<accession>A0A9X1SXN5</accession>
<evidence type="ECO:0000313" key="3">
    <source>
        <dbReference type="Proteomes" id="UP001138997"/>
    </source>
</evidence>
<dbReference type="PANTHER" id="PTHR35908">
    <property type="entry name" value="HYPOTHETICAL FUSION PROTEIN"/>
    <property type="match status" value="1"/>
</dbReference>
<dbReference type="Gene3D" id="3.10.180.10">
    <property type="entry name" value="2,3-Dihydroxybiphenyl 1,2-Dioxygenase, domain 1"/>
    <property type="match status" value="1"/>
</dbReference>
<dbReference type="InterPro" id="IPR029068">
    <property type="entry name" value="Glyas_Bleomycin-R_OHBP_Dase"/>
</dbReference>